<feature type="compositionally biased region" description="Polar residues" evidence="1">
    <location>
        <begin position="102"/>
        <end position="115"/>
    </location>
</feature>
<organism evidence="2 3">
    <name type="scientific">Solanum tuberosum</name>
    <name type="common">Potato</name>
    <dbReference type="NCBI Taxonomy" id="4113"/>
    <lineage>
        <taxon>Eukaryota</taxon>
        <taxon>Viridiplantae</taxon>
        <taxon>Streptophyta</taxon>
        <taxon>Embryophyta</taxon>
        <taxon>Tracheophyta</taxon>
        <taxon>Spermatophyta</taxon>
        <taxon>Magnoliopsida</taxon>
        <taxon>eudicotyledons</taxon>
        <taxon>Gunneridae</taxon>
        <taxon>Pentapetalae</taxon>
        <taxon>asterids</taxon>
        <taxon>lamiids</taxon>
        <taxon>Solanales</taxon>
        <taxon>Solanaceae</taxon>
        <taxon>Solanoideae</taxon>
        <taxon>Solaneae</taxon>
        <taxon>Solanum</taxon>
    </lineage>
</organism>
<accession>M1DDM4</accession>
<dbReference type="Gramene" id="PGSC0003DMT400087333">
    <property type="protein sequence ID" value="PGSC0003DMT400087333"/>
    <property type="gene ID" value="PGSC0003DMG400036904"/>
</dbReference>
<dbReference type="PaxDb" id="4113-PGSC0003DMT400087333"/>
<dbReference type="AlphaFoldDB" id="M1DDM4"/>
<evidence type="ECO:0008006" key="4">
    <source>
        <dbReference type="Google" id="ProtNLM"/>
    </source>
</evidence>
<dbReference type="HOGENOM" id="CLU_2113286_0_0_1"/>
<evidence type="ECO:0000313" key="2">
    <source>
        <dbReference type="EnsemblPlants" id="PGSC0003DMT400087333"/>
    </source>
</evidence>
<dbReference type="Proteomes" id="UP000011115">
    <property type="component" value="Unassembled WGS sequence"/>
</dbReference>
<protein>
    <recommendedName>
        <fullName evidence="4">Gag-pol polyprotein</fullName>
    </recommendedName>
</protein>
<evidence type="ECO:0000313" key="3">
    <source>
        <dbReference type="Proteomes" id="UP000011115"/>
    </source>
</evidence>
<name>M1DDM4_SOLTU</name>
<reference evidence="2" key="2">
    <citation type="submission" date="2015-06" db="UniProtKB">
        <authorList>
            <consortium name="EnsemblPlants"/>
        </authorList>
    </citation>
    <scope>IDENTIFICATION</scope>
    <source>
        <strain evidence="2">DM1-3 516 R44</strain>
    </source>
</reference>
<reference evidence="3" key="1">
    <citation type="journal article" date="2011" name="Nature">
        <title>Genome sequence and analysis of the tuber crop potato.</title>
        <authorList>
            <consortium name="The Potato Genome Sequencing Consortium"/>
        </authorList>
    </citation>
    <scope>NUCLEOTIDE SEQUENCE [LARGE SCALE GENOMIC DNA]</scope>
    <source>
        <strain evidence="3">cv. DM1-3 516 R44</strain>
    </source>
</reference>
<feature type="region of interest" description="Disordered" evidence="1">
    <location>
        <begin position="52"/>
        <end position="115"/>
    </location>
</feature>
<dbReference type="EnsemblPlants" id="PGSC0003DMT400087333">
    <property type="protein sequence ID" value="PGSC0003DMT400087333"/>
    <property type="gene ID" value="PGSC0003DMG400036904"/>
</dbReference>
<proteinExistence type="predicted"/>
<evidence type="ECO:0000256" key="1">
    <source>
        <dbReference type="SAM" id="MobiDB-lite"/>
    </source>
</evidence>
<dbReference type="InParanoid" id="M1DDM4"/>
<keyword evidence="3" id="KW-1185">Reference proteome</keyword>
<sequence length="115" mass="13182">MHDRVRRFVRGLDSDYIDACSTATLNDNMDISQIPAIAQGIEDRRHLQYMTERVDRERHKRDRPAGSYGFIQGGPRPRYSSRPPRPPPQQFQESRFDRHGQSGPSEGSRASGSQQ</sequence>